<dbReference type="InterPro" id="IPR058870">
    <property type="entry name" value="YuzC"/>
</dbReference>
<sequence length="121" mass="13846">MYPNPYHRYPSILSYYSMPFRQYPAVRPKKFMDTALHMNELLSDAQLVTNRILRSAPFAGQLMEAAQKSNMAQIGRLLAGTGIKHTPRVFYSPDGLVLEFAHQTGHDPEPCCAIQMKMRWS</sequence>
<comment type="caution">
    <text evidence="1">The sequence shown here is derived from an EMBL/GenBank/DDBJ whole genome shotgun (WGS) entry which is preliminary data.</text>
</comment>
<dbReference type="EMBL" id="BKZQ01000022">
    <property type="protein sequence ID" value="GER70574.1"/>
    <property type="molecule type" value="Genomic_DNA"/>
</dbReference>
<dbReference type="AlphaFoldDB" id="A0A5J4JNK5"/>
<proteinExistence type="predicted"/>
<accession>A0A5J4JNK5</accession>
<dbReference type="Proteomes" id="UP000391919">
    <property type="component" value="Unassembled WGS sequence"/>
</dbReference>
<keyword evidence="2" id="KW-1185">Reference proteome</keyword>
<gene>
    <name evidence="1" type="ORF">BpJC7_18770</name>
</gene>
<dbReference type="Pfam" id="PF26344">
    <property type="entry name" value="YuzC"/>
    <property type="match status" value="1"/>
</dbReference>
<evidence type="ECO:0000313" key="2">
    <source>
        <dbReference type="Proteomes" id="UP000391919"/>
    </source>
</evidence>
<reference evidence="1 2" key="1">
    <citation type="submission" date="2019-09" db="EMBL/GenBank/DDBJ databases">
        <title>Draft genome sequence of Bacillus sp. JC-7.</title>
        <authorList>
            <person name="Tanaka N."/>
            <person name="Shiwa Y."/>
            <person name="Fujita N."/>
            <person name="Tanasupawat S."/>
        </authorList>
    </citation>
    <scope>NUCLEOTIDE SEQUENCE [LARGE SCALE GENOMIC DNA]</scope>
    <source>
        <strain evidence="1 2">JC-7</strain>
    </source>
</reference>
<dbReference type="RefSeq" id="WP_151680204.1">
    <property type="nucleotide sequence ID" value="NZ_BKZP01000035.1"/>
</dbReference>
<organism evidence="1 2">
    <name type="scientific">Weizmannia acidilactici</name>
    <dbReference type="NCBI Taxonomy" id="2607726"/>
    <lineage>
        <taxon>Bacteria</taxon>
        <taxon>Bacillati</taxon>
        <taxon>Bacillota</taxon>
        <taxon>Bacilli</taxon>
        <taxon>Bacillales</taxon>
        <taxon>Bacillaceae</taxon>
        <taxon>Heyndrickxia</taxon>
    </lineage>
</organism>
<protein>
    <submittedName>
        <fullName evidence="1">Uncharacterized protein</fullName>
    </submittedName>
</protein>
<name>A0A5J4JNK5_9BACI</name>
<evidence type="ECO:0000313" key="1">
    <source>
        <dbReference type="EMBL" id="GER70574.1"/>
    </source>
</evidence>